<dbReference type="GO" id="GO:0005739">
    <property type="term" value="C:mitochondrion"/>
    <property type="evidence" value="ECO:0007669"/>
    <property type="project" value="TreeGrafter"/>
</dbReference>
<comment type="caution">
    <text evidence="7">The sequence shown here is derived from an EMBL/GenBank/DDBJ whole genome shotgun (WGS) entry which is preliminary data.</text>
</comment>
<dbReference type="GO" id="GO:0016747">
    <property type="term" value="F:acyltransferase activity, transferring groups other than amino-acyl groups"/>
    <property type="evidence" value="ECO:0007669"/>
    <property type="project" value="InterPro"/>
</dbReference>
<dbReference type="Gene3D" id="3.40.47.10">
    <property type="match status" value="1"/>
</dbReference>
<dbReference type="Proteomes" id="UP000532252">
    <property type="component" value="Unassembled WGS sequence"/>
</dbReference>
<evidence type="ECO:0000256" key="2">
    <source>
        <dbReference type="ARBA" id="ARBA00022679"/>
    </source>
</evidence>
<dbReference type="InterPro" id="IPR020616">
    <property type="entry name" value="Thiolase_N"/>
</dbReference>
<protein>
    <submittedName>
        <fullName evidence="7">ECHB enzyme</fullName>
    </submittedName>
</protein>
<dbReference type="PANTHER" id="PTHR18919:SF153">
    <property type="entry name" value="TRIFUNCTIONAL ENZYME SUBUNIT BETA, MITOCHONDRIAL"/>
    <property type="match status" value="1"/>
</dbReference>
<keyword evidence="2" id="KW-0808">Transferase</keyword>
<keyword evidence="5" id="KW-0012">Acyltransferase</keyword>
<evidence type="ECO:0000259" key="6">
    <source>
        <dbReference type="Pfam" id="PF00108"/>
    </source>
</evidence>
<feature type="domain" description="Thiolase N-terminal" evidence="6">
    <location>
        <begin position="2"/>
        <end position="112"/>
    </location>
</feature>
<feature type="non-terminal residue" evidence="7">
    <location>
        <position position="139"/>
    </location>
</feature>
<gene>
    <name evidence="7" type="primary">Hadhb</name>
    <name evidence="7" type="ORF">MOTALB_R02750</name>
</gene>
<evidence type="ECO:0000313" key="7">
    <source>
        <dbReference type="EMBL" id="NWR98239.1"/>
    </source>
</evidence>
<keyword evidence="3" id="KW-0276">Fatty acid metabolism</keyword>
<keyword evidence="4" id="KW-0443">Lipid metabolism</keyword>
<organism evidence="7 8">
    <name type="scientific">Motacilla alba</name>
    <name type="common">White wagtail</name>
    <name type="synonym">Pied wagtail</name>
    <dbReference type="NCBI Taxonomy" id="45807"/>
    <lineage>
        <taxon>Eukaryota</taxon>
        <taxon>Metazoa</taxon>
        <taxon>Chordata</taxon>
        <taxon>Craniata</taxon>
        <taxon>Vertebrata</taxon>
        <taxon>Euteleostomi</taxon>
        <taxon>Archelosauria</taxon>
        <taxon>Archosauria</taxon>
        <taxon>Dinosauria</taxon>
        <taxon>Saurischia</taxon>
        <taxon>Theropoda</taxon>
        <taxon>Coelurosauria</taxon>
        <taxon>Aves</taxon>
        <taxon>Neognathae</taxon>
        <taxon>Neoaves</taxon>
        <taxon>Telluraves</taxon>
        <taxon>Australaves</taxon>
        <taxon>Passeriformes</taxon>
        <taxon>Passeroidea</taxon>
        <taxon>Motacillidae</taxon>
        <taxon>Motacilla</taxon>
    </lineage>
</organism>
<evidence type="ECO:0000313" key="8">
    <source>
        <dbReference type="Proteomes" id="UP000532252"/>
    </source>
</evidence>
<name>A0A7K5BRE3_MOTAL</name>
<evidence type="ECO:0000256" key="1">
    <source>
        <dbReference type="ARBA" id="ARBA00010982"/>
    </source>
</evidence>
<reference evidence="7 8" key="1">
    <citation type="submission" date="2019-09" db="EMBL/GenBank/DDBJ databases">
        <title>Bird 10,000 Genomes (B10K) Project - Family phase.</title>
        <authorList>
            <person name="Zhang G."/>
        </authorList>
    </citation>
    <scope>NUCLEOTIDE SEQUENCE [LARGE SCALE GENOMIC DNA]</scope>
    <source>
        <strain evidence="7">B10K-DU-001-75</strain>
        <tissue evidence="7">Muscle</tissue>
    </source>
</reference>
<evidence type="ECO:0000256" key="5">
    <source>
        <dbReference type="ARBA" id="ARBA00023315"/>
    </source>
</evidence>
<dbReference type="AlphaFoldDB" id="A0A7K5BRE3"/>
<evidence type="ECO:0000256" key="4">
    <source>
        <dbReference type="ARBA" id="ARBA00023098"/>
    </source>
</evidence>
<dbReference type="InterPro" id="IPR016039">
    <property type="entry name" value="Thiolase-like"/>
</dbReference>
<dbReference type="GO" id="GO:0006635">
    <property type="term" value="P:fatty acid beta-oxidation"/>
    <property type="evidence" value="ECO:0007669"/>
    <property type="project" value="TreeGrafter"/>
</dbReference>
<proteinExistence type="inferred from homology"/>
<comment type="similarity">
    <text evidence="1">Belongs to the thiolase-like superfamily. Thiolase family.</text>
</comment>
<dbReference type="Pfam" id="PF00108">
    <property type="entry name" value="Thiolase_N"/>
    <property type="match status" value="1"/>
</dbReference>
<accession>A0A7K5BRE3</accession>
<evidence type="ECO:0000256" key="3">
    <source>
        <dbReference type="ARBA" id="ARBA00022832"/>
    </source>
</evidence>
<dbReference type="PANTHER" id="PTHR18919">
    <property type="entry name" value="ACETYL-COA C-ACYLTRANSFERASE"/>
    <property type="match status" value="1"/>
</dbReference>
<dbReference type="EMBL" id="VXBE01002113">
    <property type="protein sequence ID" value="NWR98239.1"/>
    <property type="molecule type" value="Genomic_DNA"/>
</dbReference>
<keyword evidence="8" id="KW-1185">Reference proteome</keyword>
<sequence length="139" mass="15384">LRGLLTRTSVPRDVVDYIVYGTVIQEVKTSNVAREVGSVRRSPGNLISATALKMTNPCSKMISHYYCLVLLQLLVGMIAAGQCDVVVAGGVELMSDVPIRHSRKMRKTMLTLNRAKTLGQKLSLISKIRPDYFAPEVFF</sequence>
<feature type="non-terminal residue" evidence="7">
    <location>
        <position position="1"/>
    </location>
</feature>
<dbReference type="SUPFAM" id="SSF53901">
    <property type="entry name" value="Thiolase-like"/>
    <property type="match status" value="1"/>
</dbReference>